<evidence type="ECO:0000256" key="1">
    <source>
        <dbReference type="ARBA" id="ARBA00004479"/>
    </source>
</evidence>
<dbReference type="FunFam" id="1.10.510.10:FF:000590">
    <property type="entry name" value="PR5-like receptor kinase"/>
    <property type="match status" value="1"/>
</dbReference>
<evidence type="ECO:0000256" key="8">
    <source>
        <dbReference type="ARBA" id="ARBA00022741"/>
    </source>
</evidence>
<accession>A0A438ELF0</accession>
<sequence>MGKVSMVSIIFLVATFPNHICSQNKTSDYYDLCKPSHAAISPSASPSPPPQNSVLVHSTAASLATKLPATLACHRALCGGENGILLNPSFEASELIPVLREGFPLEWPTVGVCESCKSKGGRCGYDISSREVVCFCRTGSCQQVLHKRSKWKLIVGVASGSSVILVTVIFFLIFKYKKGTSPFFRAFNFRKNRRSTEDGRNAQQFIKEYQSTILTKYSYHDLKKMSGGFKDKLGEGGFGNVYKGKMPDGRLIAIKILERSNHDMNQNFVNEVVTIGRIHHLNVIRLLGFCWDGGKQALVYEYMPNGSLGDFLSQDGVSLSLGLARLLEIAIGVAHGIEYLHFGCESRILHLDIKPQNVLLDQNLNPKISDFGLAKLYSRDRSAISMTNARGTIGYIAPEIFMRNLGNPSHKSDVYSYGMLLLDMVGGKKHVPPEMSTSSEKYFPDWIYDKLMEEEEMEAIDSIVEEEVGIAKKMVVVGLWCIQVDPRDRPSMTRVVEMLNGSVEAIQTPPKPFFFSPPREDFEQEITYSKSDSDSTSLVIQEDRSHV</sequence>
<dbReference type="InterPro" id="IPR045874">
    <property type="entry name" value="LRK10/LRL21-25-like"/>
</dbReference>
<evidence type="ECO:0000256" key="14">
    <source>
        <dbReference type="ARBA" id="ARBA00023170"/>
    </source>
</evidence>
<evidence type="ECO:0000256" key="7">
    <source>
        <dbReference type="ARBA" id="ARBA00022729"/>
    </source>
</evidence>
<keyword evidence="3" id="KW-0723">Serine/threonine-protein kinase</keyword>
<gene>
    <name evidence="23" type="primary">LRK10_39</name>
    <name evidence="23" type="ORF">CK203_088466</name>
</gene>
<dbReference type="PANTHER" id="PTHR27009">
    <property type="entry name" value="RUST RESISTANCE KINASE LR10-RELATED"/>
    <property type="match status" value="1"/>
</dbReference>
<dbReference type="EC" id="2.7.11.1" evidence="2"/>
<dbReference type="InterPro" id="IPR000719">
    <property type="entry name" value="Prot_kinase_dom"/>
</dbReference>
<dbReference type="AlphaFoldDB" id="A0A438ELF0"/>
<evidence type="ECO:0000256" key="2">
    <source>
        <dbReference type="ARBA" id="ARBA00012513"/>
    </source>
</evidence>
<evidence type="ECO:0000256" key="18">
    <source>
        <dbReference type="PROSITE-ProRule" id="PRU10141"/>
    </source>
</evidence>
<evidence type="ECO:0000256" key="20">
    <source>
        <dbReference type="SAM" id="Phobius"/>
    </source>
</evidence>
<dbReference type="Pfam" id="PF14380">
    <property type="entry name" value="WAK_assoc"/>
    <property type="match status" value="1"/>
</dbReference>
<feature type="domain" description="Protein kinase" evidence="22">
    <location>
        <begin position="227"/>
        <end position="514"/>
    </location>
</feature>
<dbReference type="InterPro" id="IPR017441">
    <property type="entry name" value="Protein_kinase_ATP_BS"/>
</dbReference>
<comment type="subcellular location">
    <subcellularLocation>
        <location evidence="1">Membrane</location>
        <topology evidence="1">Single-pass type I membrane protein</topology>
    </subcellularLocation>
</comment>
<evidence type="ECO:0000256" key="12">
    <source>
        <dbReference type="ARBA" id="ARBA00023136"/>
    </source>
</evidence>
<evidence type="ECO:0000313" key="23">
    <source>
        <dbReference type="EMBL" id="RVW48553.1"/>
    </source>
</evidence>
<comment type="catalytic activity">
    <reaction evidence="17">
        <text>L-seryl-[protein] + ATP = O-phospho-L-seryl-[protein] + ADP + H(+)</text>
        <dbReference type="Rhea" id="RHEA:17989"/>
        <dbReference type="Rhea" id="RHEA-COMP:9863"/>
        <dbReference type="Rhea" id="RHEA-COMP:11604"/>
        <dbReference type="ChEBI" id="CHEBI:15378"/>
        <dbReference type="ChEBI" id="CHEBI:29999"/>
        <dbReference type="ChEBI" id="CHEBI:30616"/>
        <dbReference type="ChEBI" id="CHEBI:83421"/>
        <dbReference type="ChEBI" id="CHEBI:456216"/>
        <dbReference type="EC" id="2.7.11.1"/>
    </reaction>
</comment>
<feature type="binding site" evidence="18">
    <location>
        <position position="255"/>
    </location>
    <ligand>
        <name>ATP</name>
        <dbReference type="ChEBI" id="CHEBI:30616"/>
    </ligand>
</feature>
<dbReference type="GO" id="GO:0005524">
    <property type="term" value="F:ATP binding"/>
    <property type="evidence" value="ECO:0007669"/>
    <property type="project" value="UniProtKB-UniRule"/>
</dbReference>
<reference evidence="23 24" key="1">
    <citation type="journal article" date="2018" name="PLoS Genet.">
        <title>Population sequencing reveals clonal diversity and ancestral inbreeding in the grapevine cultivar Chardonnay.</title>
        <authorList>
            <person name="Roach M.J."/>
            <person name="Johnson D.L."/>
            <person name="Bohlmann J."/>
            <person name="van Vuuren H.J."/>
            <person name="Jones S.J."/>
            <person name="Pretorius I.S."/>
            <person name="Schmidt S.A."/>
            <person name="Borneman A.R."/>
        </authorList>
    </citation>
    <scope>NUCLEOTIDE SEQUENCE [LARGE SCALE GENOMIC DNA]</scope>
    <source>
        <strain evidence="24">cv. Chardonnay</strain>
        <tissue evidence="23">Leaf</tissue>
    </source>
</reference>
<evidence type="ECO:0000256" key="13">
    <source>
        <dbReference type="ARBA" id="ARBA00023157"/>
    </source>
</evidence>
<evidence type="ECO:0000256" key="4">
    <source>
        <dbReference type="ARBA" id="ARBA00022536"/>
    </source>
</evidence>
<feature type="transmembrane region" description="Helical" evidence="20">
    <location>
        <begin position="153"/>
        <end position="174"/>
    </location>
</feature>
<comment type="caution">
    <text evidence="23">The sequence shown here is derived from an EMBL/GenBank/DDBJ whole genome shotgun (WGS) entry which is preliminary data.</text>
</comment>
<keyword evidence="10 18" id="KW-0067">ATP-binding</keyword>
<evidence type="ECO:0000256" key="10">
    <source>
        <dbReference type="ARBA" id="ARBA00022840"/>
    </source>
</evidence>
<proteinExistence type="predicted"/>
<feature type="compositionally biased region" description="Polar residues" evidence="19">
    <location>
        <begin position="527"/>
        <end position="539"/>
    </location>
</feature>
<evidence type="ECO:0000313" key="24">
    <source>
        <dbReference type="Proteomes" id="UP000288805"/>
    </source>
</evidence>
<keyword evidence="9 23" id="KW-0418">Kinase</keyword>
<keyword evidence="5" id="KW-0808">Transferase</keyword>
<evidence type="ECO:0000259" key="22">
    <source>
        <dbReference type="PROSITE" id="PS50011"/>
    </source>
</evidence>
<dbReference type="FunFam" id="3.30.200.20:FF:000059">
    <property type="entry name" value="S-receptor-like serine/threonine-protein kinase"/>
    <property type="match status" value="1"/>
</dbReference>
<dbReference type="InterPro" id="IPR008271">
    <property type="entry name" value="Ser/Thr_kinase_AS"/>
</dbReference>
<dbReference type="Gene3D" id="3.30.200.20">
    <property type="entry name" value="Phosphorylase Kinase, domain 1"/>
    <property type="match status" value="1"/>
</dbReference>
<keyword evidence="8 18" id="KW-0547">Nucleotide-binding</keyword>
<comment type="catalytic activity">
    <reaction evidence="16">
        <text>L-threonyl-[protein] + ATP = O-phospho-L-threonyl-[protein] + ADP + H(+)</text>
        <dbReference type="Rhea" id="RHEA:46608"/>
        <dbReference type="Rhea" id="RHEA-COMP:11060"/>
        <dbReference type="Rhea" id="RHEA-COMP:11605"/>
        <dbReference type="ChEBI" id="CHEBI:15378"/>
        <dbReference type="ChEBI" id="CHEBI:30013"/>
        <dbReference type="ChEBI" id="CHEBI:30616"/>
        <dbReference type="ChEBI" id="CHEBI:61977"/>
        <dbReference type="ChEBI" id="CHEBI:456216"/>
        <dbReference type="EC" id="2.7.11.1"/>
    </reaction>
</comment>
<dbReference type="PROSITE" id="PS50011">
    <property type="entry name" value="PROTEIN_KINASE_DOM"/>
    <property type="match status" value="1"/>
</dbReference>
<keyword evidence="14" id="KW-0675">Receptor</keyword>
<evidence type="ECO:0000256" key="5">
    <source>
        <dbReference type="ARBA" id="ARBA00022679"/>
    </source>
</evidence>
<evidence type="ECO:0000256" key="19">
    <source>
        <dbReference type="SAM" id="MobiDB-lite"/>
    </source>
</evidence>
<dbReference type="GO" id="GO:0016020">
    <property type="term" value="C:membrane"/>
    <property type="evidence" value="ECO:0007669"/>
    <property type="project" value="UniProtKB-SubCell"/>
</dbReference>
<dbReference type="InterPro" id="IPR032872">
    <property type="entry name" value="WAK_assoc_C"/>
</dbReference>
<feature type="region of interest" description="Disordered" evidence="19">
    <location>
        <begin position="527"/>
        <end position="547"/>
    </location>
</feature>
<feature type="chain" id="PRO_5019174834" description="non-specific serine/threonine protein kinase" evidence="21">
    <location>
        <begin position="23"/>
        <end position="547"/>
    </location>
</feature>
<protein>
    <recommendedName>
        <fullName evidence="2">non-specific serine/threonine protein kinase</fullName>
        <ecNumber evidence="2">2.7.11.1</ecNumber>
    </recommendedName>
</protein>
<dbReference type="SUPFAM" id="SSF56112">
    <property type="entry name" value="Protein kinase-like (PK-like)"/>
    <property type="match status" value="1"/>
</dbReference>
<evidence type="ECO:0000256" key="15">
    <source>
        <dbReference type="ARBA" id="ARBA00023180"/>
    </source>
</evidence>
<name>A0A438ELF0_VITVI</name>
<keyword evidence="7 21" id="KW-0732">Signal</keyword>
<dbReference type="Proteomes" id="UP000288805">
    <property type="component" value="Unassembled WGS sequence"/>
</dbReference>
<dbReference type="SMART" id="SM00220">
    <property type="entry name" value="S_TKc"/>
    <property type="match status" value="1"/>
</dbReference>
<evidence type="ECO:0000256" key="3">
    <source>
        <dbReference type="ARBA" id="ARBA00022527"/>
    </source>
</evidence>
<keyword evidence="12 20" id="KW-0472">Membrane</keyword>
<evidence type="ECO:0000256" key="16">
    <source>
        <dbReference type="ARBA" id="ARBA00047899"/>
    </source>
</evidence>
<dbReference type="Pfam" id="PF00069">
    <property type="entry name" value="Pkinase"/>
    <property type="match status" value="1"/>
</dbReference>
<keyword evidence="15" id="KW-0325">Glycoprotein</keyword>
<evidence type="ECO:0000256" key="11">
    <source>
        <dbReference type="ARBA" id="ARBA00022989"/>
    </source>
</evidence>
<keyword evidence="11 20" id="KW-1133">Transmembrane helix</keyword>
<evidence type="ECO:0000256" key="6">
    <source>
        <dbReference type="ARBA" id="ARBA00022692"/>
    </source>
</evidence>
<keyword evidence="4" id="KW-0245">EGF-like domain</keyword>
<organism evidence="23 24">
    <name type="scientific">Vitis vinifera</name>
    <name type="common">Grape</name>
    <dbReference type="NCBI Taxonomy" id="29760"/>
    <lineage>
        <taxon>Eukaryota</taxon>
        <taxon>Viridiplantae</taxon>
        <taxon>Streptophyta</taxon>
        <taxon>Embryophyta</taxon>
        <taxon>Tracheophyta</taxon>
        <taxon>Spermatophyta</taxon>
        <taxon>Magnoliopsida</taxon>
        <taxon>eudicotyledons</taxon>
        <taxon>Gunneridae</taxon>
        <taxon>Pentapetalae</taxon>
        <taxon>rosids</taxon>
        <taxon>Vitales</taxon>
        <taxon>Vitaceae</taxon>
        <taxon>Viteae</taxon>
        <taxon>Vitis</taxon>
    </lineage>
</organism>
<keyword evidence="13" id="KW-1015">Disulfide bond</keyword>
<evidence type="ECO:0000256" key="21">
    <source>
        <dbReference type="SAM" id="SignalP"/>
    </source>
</evidence>
<feature type="signal peptide" evidence="21">
    <location>
        <begin position="1"/>
        <end position="22"/>
    </location>
</feature>
<evidence type="ECO:0000256" key="9">
    <source>
        <dbReference type="ARBA" id="ARBA00022777"/>
    </source>
</evidence>
<dbReference type="InterPro" id="IPR011009">
    <property type="entry name" value="Kinase-like_dom_sf"/>
</dbReference>
<dbReference type="PROSITE" id="PS00107">
    <property type="entry name" value="PROTEIN_KINASE_ATP"/>
    <property type="match status" value="1"/>
</dbReference>
<keyword evidence="6 20" id="KW-0812">Transmembrane</keyword>
<dbReference type="PROSITE" id="PS00108">
    <property type="entry name" value="PROTEIN_KINASE_ST"/>
    <property type="match status" value="1"/>
</dbReference>
<evidence type="ECO:0000256" key="17">
    <source>
        <dbReference type="ARBA" id="ARBA00048679"/>
    </source>
</evidence>
<dbReference type="OrthoDB" id="635050at2759"/>
<dbReference type="EMBL" id="QGNW01001250">
    <property type="protein sequence ID" value="RVW48553.1"/>
    <property type="molecule type" value="Genomic_DNA"/>
</dbReference>
<dbReference type="GO" id="GO:0004674">
    <property type="term" value="F:protein serine/threonine kinase activity"/>
    <property type="evidence" value="ECO:0007669"/>
    <property type="project" value="UniProtKB-KW"/>
</dbReference>
<dbReference type="Gene3D" id="1.10.510.10">
    <property type="entry name" value="Transferase(Phosphotransferase) domain 1"/>
    <property type="match status" value="1"/>
</dbReference>